<gene>
    <name evidence="4 6" type="primary">fliE</name>
    <name evidence="6" type="ORF">MOMUL_12720</name>
</gene>
<protein>
    <recommendedName>
        <fullName evidence="4 5">Flagellar hook-basal body complex protein FliE</fullName>
    </recommendedName>
</protein>
<name>A0A151AYM6_9FIRM</name>
<evidence type="ECO:0000313" key="6">
    <source>
        <dbReference type="EMBL" id="KYH32670.1"/>
    </source>
</evidence>
<dbReference type="NCBIfam" id="TIGR00205">
    <property type="entry name" value="fliE"/>
    <property type="match status" value="1"/>
</dbReference>
<evidence type="ECO:0000256" key="3">
    <source>
        <dbReference type="ARBA" id="ARBA00023143"/>
    </source>
</evidence>
<dbReference type="OrthoDB" id="9812413at2"/>
<dbReference type="Pfam" id="PF02049">
    <property type="entry name" value="FliE"/>
    <property type="match status" value="1"/>
</dbReference>
<keyword evidence="7" id="KW-1185">Reference proteome</keyword>
<dbReference type="RefSeq" id="WP_062282942.1">
    <property type="nucleotide sequence ID" value="NZ_LTBC01000003.1"/>
</dbReference>
<organism evidence="6 7">
    <name type="scientific">Moorella mulderi DSM 14980</name>
    <dbReference type="NCBI Taxonomy" id="1122241"/>
    <lineage>
        <taxon>Bacteria</taxon>
        <taxon>Bacillati</taxon>
        <taxon>Bacillota</taxon>
        <taxon>Clostridia</taxon>
        <taxon>Neomoorellales</taxon>
        <taxon>Neomoorellaceae</taxon>
        <taxon>Neomoorella</taxon>
    </lineage>
</organism>
<comment type="caution">
    <text evidence="6">The sequence shown here is derived from an EMBL/GenBank/DDBJ whole genome shotgun (WGS) entry which is preliminary data.</text>
</comment>
<keyword evidence="6" id="KW-0282">Flagellum</keyword>
<keyword evidence="6" id="KW-0966">Cell projection</keyword>
<evidence type="ECO:0000256" key="4">
    <source>
        <dbReference type="HAMAP-Rule" id="MF_00724"/>
    </source>
</evidence>
<comment type="similarity">
    <text evidence="2 4">Belongs to the FliE family.</text>
</comment>
<dbReference type="AlphaFoldDB" id="A0A151AYM6"/>
<dbReference type="PANTHER" id="PTHR34653">
    <property type="match status" value="1"/>
</dbReference>
<reference evidence="6 7" key="1">
    <citation type="submission" date="2016-02" db="EMBL/GenBank/DDBJ databases">
        <title>Genome sequence of Moorella mulderi DSM 14980.</title>
        <authorList>
            <person name="Poehlein A."/>
            <person name="Daniel R."/>
        </authorList>
    </citation>
    <scope>NUCLEOTIDE SEQUENCE [LARGE SCALE GENOMIC DNA]</scope>
    <source>
        <strain evidence="6 7">DSM 14980</strain>
    </source>
</reference>
<dbReference type="GO" id="GO:0009425">
    <property type="term" value="C:bacterial-type flagellum basal body"/>
    <property type="evidence" value="ECO:0007669"/>
    <property type="project" value="UniProtKB-SubCell"/>
</dbReference>
<comment type="subcellular location">
    <subcellularLocation>
        <location evidence="1 4">Bacterial flagellum basal body</location>
    </subcellularLocation>
</comment>
<keyword evidence="6" id="KW-0969">Cilium</keyword>
<proteinExistence type="inferred from homology"/>
<dbReference type="Proteomes" id="UP000075670">
    <property type="component" value="Unassembled WGS sequence"/>
</dbReference>
<accession>A0A151AYM6</accession>
<dbReference type="GO" id="GO:0003774">
    <property type="term" value="F:cytoskeletal motor activity"/>
    <property type="evidence" value="ECO:0007669"/>
    <property type="project" value="InterPro"/>
</dbReference>
<evidence type="ECO:0000256" key="1">
    <source>
        <dbReference type="ARBA" id="ARBA00004117"/>
    </source>
</evidence>
<dbReference type="PATRIC" id="fig|1122241.3.peg.1334"/>
<keyword evidence="3 4" id="KW-0975">Bacterial flagellum</keyword>
<evidence type="ECO:0000313" key="7">
    <source>
        <dbReference type="Proteomes" id="UP000075670"/>
    </source>
</evidence>
<dbReference type="PRINTS" id="PR01006">
    <property type="entry name" value="FLGHOOKFLIE"/>
</dbReference>
<dbReference type="GO" id="GO:0071973">
    <property type="term" value="P:bacterial-type flagellum-dependent cell motility"/>
    <property type="evidence" value="ECO:0007669"/>
    <property type="project" value="InterPro"/>
</dbReference>
<dbReference type="InterPro" id="IPR001624">
    <property type="entry name" value="FliE"/>
</dbReference>
<dbReference type="PANTHER" id="PTHR34653:SF1">
    <property type="entry name" value="FLAGELLAR HOOK-BASAL BODY COMPLEX PROTEIN FLIE"/>
    <property type="match status" value="1"/>
</dbReference>
<dbReference type="GO" id="GO:0005198">
    <property type="term" value="F:structural molecule activity"/>
    <property type="evidence" value="ECO:0007669"/>
    <property type="project" value="UniProtKB-UniRule"/>
</dbReference>
<evidence type="ECO:0000256" key="5">
    <source>
        <dbReference type="NCBIfam" id="TIGR00205"/>
    </source>
</evidence>
<sequence length="103" mass="11311">MLLTPVSLLMPAPLQESQQPPAVPGGTEAVTRSFGEVLREKLGEINTLQQQADALTQEYLAGKIEDVHQVMLALEQANLSLQLAVQVRNKAVEAYQEISRMQV</sequence>
<evidence type="ECO:0000256" key="2">
    <source>
        <dbReference type="ARBA" id="ARBA00009272"/>
    </source>
</evidence>
<dbReference type="HAMAP" id="MF_00724">
    <property type="entry name" value="FliE"/>
    <property type="match status" value="1"/>
</dbReference>
<dbReference type="EMBL" id="LTBC01000003">
    <property type="protein sequence ID" value="KYH32670.1"/>
    <property type="molecule type" value="Genomic_DNA"/>
</dbReference>